<dbReference type="Proteomes" id="UP001168821">
    <property type="component" value="Unassembled WGS sequence"/>
</dbReference>
<protein>
    <submittedName>
        <fullName evidence="1">Uncharacterized protein</fullName>
    </submittedName>
</protein>
<organism evidence="1 2">
    <name type="scientific">Zophobas morio</name>
    <dbReference type="NCBI Taxonomy" id="2755281"/>
    <lineage>
        <taxon>Eukaryota</taxon>
        <taxon>Metazoa</taxon>
        <taxon>Ecdysozoa</taxon>
        <taxon>Arthropoda</taxon>
        <taxon>Hexapoda</taxon>
        <taxon>Insecta</taxon>
        <taxon>Pterygota</taxon>
        <taxon>Neoptera</taxon>
        <taxon>Endopterygota</taxon>
        <taxon>Coleoptera</taxon>
        <taxon>Polyphaga</taxon>
        <taxon>Cucujiformia</taxon>
        <taxon>Tenebrionidae</taxon>
        <taxon>Zophobas</taxon>
    </lineage>
</organism>
<gene>
    <name evidence="1" type="ORF">Zmor_011378</name>
</gene>
<reference evidence="1" key="1">
    <citation type="journal article" date="2023" name="G3 (Bethesda)">
        <title>Whole genome assemblies of Zophobas morio and Tenebrio molitor.</title>
        <authorList>
            <person name="Kaur S."/>
            <person name="Stinson S.A."/>
            <person name="diCenzo G.C."/>
        </authorList>
    </citation>
    <scope>NUCLEOTIDE SEQUENCE</scope>
    <source>
        <strain evidence="1">QUZm001</strain>
    </source>
</reference>
<keyword evidence="2" id="KW-1185">Reference proteome</keyword>
<evidence type="ECO:0000313" key="1">
    <source>
        <dbReference type="EMBL" id="KAJ3659704.1"/>
    </source>
</evidence>
<dbReference type="EMBL" id="JALNTZ010000003">
    <property type="protein sequence ID" value="KAJ3659704.1"/>
    <property type="molecule type" value="Genomic_DNA"/>
</dbReference>
<comment type="caution">
    <text evidence="1">The sequence shown here is derived from an EMBL/GenBank/DDBJ whole genome shotgun (WGS) entry which is preliminary data.</text>
</comment>
<sequence length="119" mass="13784">MRFFFKKCDDSMSILPKLTEMIKNMQMQIDPLINANIRETNNTNVDMDIISNEVQDRIIRSKNVIVYNVPEPVSADRNIRIQQDGDTVSTILNDDLKVNVYHEFSRAIRLDRRGDGLSP</sequence>
<proteinExistence type="predicted"/>
<accession>A0AA38IRE1</accession>
<name>A0AA38IRE1_9CUCU</name>
<evidence type="ECO:0000313" key="2">
    <source>
        <dbReference type="Proteomes" id="UP001168821"/>
    </source>
</evidence>
<dbReference type="AlphaFoldDB" id="A0AA38IRE1"/>